<comment type="caution">
    <text evidence="1">The sequence shown here is derived from an EMBL/GenBank/DDBJ whole genome shotgun (WGS) entry which is preliminary data.</text>
</comment>
<reference evidence="1" key="1">
    <citation type="submission" date="2023-07" db="EMBL/GenBank/DDBJ databases">
        <title>Sorghum-associated microbial communities from plants grown in Nebraska, USA.</title>
        <authorList>
            <person name="Schachtman D."/>
        </authorList>
    </citation>
    <scope>NUCLEOTIDE SEQUENCE</scope>
    <source>
        <strain evidence="1">2697</strain>
    </source>
</reference>
<dbReference type="EMBL" id="JAVDTF010000003">
    <property type="protein sequence ID" value="MDR6784614.1"/>
    <property type="molecule type" value="Genomic_DNA"/>
</dbReference>
<evidence type="ECO:0000313" key="2">
    <source>
        <dbReference type="Proteomes" id="UP001246858"/>
    </source>
</evidence>
<accession>A0ACC6KZ31</accession>
<organism evidence="1 2">
    <name type="scientific">Pedobacter africanus</name>
    <dbReference type="NCBI Taxonomy" id="151894"/>
    <lineage>
        <taxon>Bacteria</taxon>
        <taxon>Pseudomonadati</taxon>
        <taxon>Bacteroidota</taxon>
        <taxon>Sphingobacteriia</taxon>
        <taxon>Sphingobacteriales</taxon>
        <taxon>Sphingobacteriaceae</taxon>
        <taxon>Pedobacter</taxon>
    </lineage>
</organism>
<keyword evidence="2" id="KW-1185">Reference proteome</keyword>
<sequence>MKHQLIMPSSIDHLRNAIIDKLMAISNKDFLVALNKLVESAVEGDLDKEELPKHVIEGIKRGQADFEAGRYITFDAFKKKLSAK</sequence>
<proteinExistence type="predicted"/>
<gene>
    <name evidence="1" type="ORF">J2X78_003188</name>
</gene>
<evidence type="ECO:0000313" key="1">
    <source>
        <dbReference type="EMBL" id="MDR6784614.1"/>
    </source>
</evidence>
<protein>
    <submittedName>
        <fullName evidence="1">Transcriptional regulator</fullName>
    </submittedName>
</protein>
<name>A0ACC6KZ31_9SPHI</name>
<dbReference type="Proteomes" id="UP001246858">
    <property type="component" value="Unassembled WGS sequence"/>
</dbReference>